<evidence type="ECO:0000259" key="6">
    <source>
        <dbReference type="PROSITE" id="PS51900"/>
    </source>
</evidence>
<proteinExistence type="predicted"/>
<accession>A0A1I1U8M0</accession>
<reference evidence="8" key="1">
    <citation type="submission" date="2016-10" db="EMBL/GenBank/DDBJ databases">
        <authorList>
            <person name="Varghese N."/>
            <person name="Submissions S."/>
        </authorList>
    </citation>
    <scope>NUCLEOTIDE SEQUENCE [LARGE SCALE GENOMIC DNA]</scope>
    <source>
        <strain evidence="8">DSM 45962</strain>
    </source>
</reference>
<dbReference type="PANTHER" id="PTHR30349:SF91">
    <property type="entry name" value="INTA PROTEIN"/>
    <property type="match status" value="1"/>
</dbReference>
<feature type="compositionally biased region" description="Basic and acidic residues" evidence="4">
    <location>
        <begin position="363"/>
        <end position="382"/>
    </location>
</feature>
<evidence type="ECO:0000313" key="7">
    <source>
        <dbReference type="EMBL" id="SFD67127.1"/>
    </source>
</evidence>
<dbReference type="STRING" id="1225127.SAMN05661030_3964"/>
<dbReference type="GO" id="GO:0006310">
    <property type="term" value="P:DNA recombination"/>
    <property type="evidence" value="ECO:0007669"/>
    <property type="project" value="UniProtKB-KW"/>
</dbReference>
<dbReference type="InterPro" id="IPR044068">
    <property type="entry name" value="CB"/>
</dbReference>
<name>A0A1I1U8M0_9ACTN</name>
<dbReference type="InterPro" id="IPR050090">
    <property type="entry name" value="Tyrosine_recombinase_XerCD"/>
</dbReference>
<protein>
    <submittedName>
        <fullName evidence="7">Integrase</fullName>
    </submittedName>
</protein>
<dbReference type="Gene3D" id="1.10.443.10">
    <property type="entry name" value="Intergrase catalytic core"/>
    <property type="match status" value="1"/>
</dbReference>
<keyword evidence="8" id="KW-1185">Reference proteome</keyword>
<dbReference type="GO" id="GO:0003677">
    <property type="term" value="F:DNA binding"/>
    <property type="evidence" value="ECO:0007669"/>
    <property type="project" value="UniProtKB-UniRule"/>
</dbReference>
<sequence length="396" mass="44281">MGRRANGEGSVFKQADGRWVAEVSYRDELGKLRRRRVYGSTQTEARRKQRVVREALQRGTPIKPSTTSVASWIETWINGSLAASDRRQSTIDLYTAVARRHLVPDLGQRRLDHLRPSDIEALVVAKRKAGLAPSTVRTIYTVLRAALDIAVRDGLMQSNPAVAVRRPSIGRREADFLTPTQARSLLDALEGERIEPVIRLLLATGLRRGEALALHWADIDLESRILRIRWTLTRTSVGLVLGEPKTDKSRRSVSLPGSAVDLLREHRSRQADERRRAGDTWVEQDFVFTTEIGTPLEPRNVLRRFGVVARRAGLPGAHLHTLRHSAASFLLAAGVHIKVVQEHLGHSSFAITADIYSHVTSEQSREAADHLDRAVDWSRREDDGDTPPPPDGGLWR</sequence>
<evidence type="ECO:0000313" key="8">
    <source>
        <dbReference type="Proteomes" id="UP000199022"/>
    </source>
</evidence>
<evidence type="ECO:0000256" key="3">
    <source>
        <dbReference type="PROSITE-ProRule" id="PRU01248"/>
    </source>
</evidence>
<evidence type="ECO:0000256" key="4">
    <source>
        <dbReference type="SAM" id="MobiDB-lite"/>
    </source>
</evidence>
<feature type="domain" description="Tyr recombinase" evidence="5">
    <location>
        <begin position="172"/>
        <end position="369"/>
    </location>
</feature>
<dbReference type="AlphaFoldDB" id="A0A1I1U8M0"/>
<dbReference type="SUPFAM" id="SSF56349">
    <property type="entry name" value="DNA breaking-rejoining enzymes"/>
    <property type="match status" value="1"/>
</dbReference>
<dbReference type="PROSITE" id="PS51900">
    <property type="entry name" value="CB"/>
    <property type="match status" value="1"/>
</dbReference>
<dbReference type="EMBL" id="FOMD01000005">
    <property type="protein sequence ID" value="SFD67127.1"/>
    <property type="molecule type" value="Genomic_DNA"/>
</dbReference>
<dbReference type="InterPro" id="IPR002104">
    <property type="entry name" value="Integrase_catalytic"/>
</dbReference>
<dbReference type="Proteomes" id="UP000199022">
    <property type="component" value="Unassembled WGS sequence"/>
</dbReference>
<dbReference type="InterPro" id="IPR010998">
    <property type="entry name" value="Integrase_recombinase_N"/>
</dbReference>
<feature type="domain" description="Core-binding (CB)" evidence="6">
    <location>
        <begin position="63"/>
        <end position="151"/>
    </location>
</feature>
<evidence type="ECO:0000256" key="2">
    <source>
        <dbReference type="ARBA" id="ARBA00023172"/>
    </source>
</evidence>
<feature type="compositionally biased region" description="Pro residues" evidence="4">
    <location>
        <begin position="386"/>
        <end position="396"/>
    </location>
</feature>
<keyword evidence="1 3" id="KW-0238">DNA-binding</keyword>
<evidence type="ECO:0000259" key="5">
    <source>
        <dbReference type="PROSITE" id="PS51898"/>
    </source>
</evidence>
<gene>
    <name evidence="7" type="ORF">SAMN05661030_3964</name>
</gene>
<feature type="region of interest" description="Disordered" evidence="4">
    <location>
        <begin position="363"/>
        <end position="396"/>
    </location>
</feature>
<dbReference type="PROSITE" id="PS51898">
    <property type="entry name" value="TYR_RECOMBINASE"/>
    <property type="match status" value="1"/>
</dbReference>
<dbReference type="InterPro" id="IPR013762">
    <property type="entry name" value="Integrase-like_cat_sf"/>
</dbReference>
<dbReference type="CDD" id="cd01189">
    <property type="entry name" value="INT_ICEBs1_C_like"/>
    <property type="match status" value="1"/>
</dbReference>
<evidence type="ECO:0000256" key="1">
    <source>
        <dbReference type="ARBA" id="ARBA00023125"/>
    </source>
</evidence>
<dbReference type="GO" id="GO:0015074">
    <property type="term" value="P:DNA integration"/>
    <property type="evidence" value="ECO:0007669"/>
    <property type="project" value="InterPro"/>
</dbReference>
<dbReference type="Pfam" id="PF00589">
    <property type="entry name" value="Phage_integrase"/>
    <property type="match status" value="1"/>
</dbReference>
<keyword evidence="2" id="KW-0233">DNA recombination</keyword>
<dbReference type="Gene3D" id="1.10.150.130">
    <property type="match status" value="1"/>
</dbReference>
<organism evidence="7 8">
    <name type="scientific">Klenkia taihuensis</name>
    <dbReference type="NCBI Taxonomy" id="1225127"/>
    <lineage>
        <taxon>Bacteria</taxon>
        <taxon>Bacillati</taxon>
        <taxon>Actinomycetota</taxon>
        <taxon>Actinomycetes</taxon>
        <taxon>Geodermatophilales</taxon>
        <taxon>Geodermatophilaceae</taxon>
        <taxon>Klenkia</taxon>
    </lineage>
</organism>
<dbReference type="PANTHER" id="PTHR30349">
    <property type="entry name" value="PHAGE INTEGRASE-RELATED"/>
    <property type="match status" value="1"/>
</dbReference>
<dbReference type="InterPro" id="IPR011010">
    <property type="entry name" value="DNA_brk_join_enz"/>
</dbReference>